<keyword evidence="3" id="KW-1185">Reference proteome</keyword>
<dbReference type="InterPro" id="IPR051404">
    <property type="entry name" value="TA_system_antitoxin"/>
</dbReference>
<evidence type="ECO:0000313" key="2">
    <source>
        <dbReference type="EMBL" id="KJU82344.1"/>
    </source>
</evidence>
<dbReference type="InterPro" id="IPR031807">
    <property type="entry name" value="HicB-like"/>
</dbReference>
<reference evidence="2 3" key="1">
    <citation type="submission" date="2015-02" db="EMBL/GenBank/DDBJ databases">
        <title>Single-cell genomics of uncultivated deep-branching MTB reveals a conserved set of magnetosome genes.</title>
        <authorList>
            <person name="Kolinko S."/>
            <person name="Richter M."/>
            <person name="Glockner F.O."/>
            <person name="Brachmann A."/>
            <person name="Schuler D."/>
        </authorList>
    </citation>
    <scope>NUCLEOTIDE SEQUENCE [LARGE SCALE GENOMIC DNA]</scope>
    <source>
        <strain evidence="2">TM-1</strain>
    </source>
</reference>
<dbReference type="EMBL" id="LACI01002352">
    <property type="protein sequence ID" value="KJU82344.1"/>
    <property type="molecule type" value="Genomic_DNA"/>
</dbReference>
<accession>A0A0F3GK71</accession>
<dbReference type="Gene3D" id="3.30.160.250">
    <property type="match status" value="1"/>
</dbReference>
<name>A0A0F3GK71_9BACT</name>
<feature type="non-terminal residue" evidence="2">
    <location>
        <position position="1"/>
    </location>
</feature>
<comment type="caution">
    <text evidence="2">The sequence shown here is derived from an EMBL/GenBank/DDBJ whole genome shotgun (WGS) entry which is preliminary data.</text>
</comment>
<dbReference type="AlphaFoldDB" id="A0A0F3GK71"/>
<sequence>ETKEYQFAIIVESCEEGGYFATCPSLPGCHVQGETYEEVMTEIKASIKSFICDCIQEGEPVGENDVTVESVKIAV</sequence>
<organism evidence="2 3">
    <name type="scientific">Candidatus Magnetobacterium bavaricum</name>
    <dbReference type="NCBI Taxonomy" id="29290"/>
    <lineage>
        <taxon>Bacteria</taxon>
        <taxon>Pseudomonadati</taxon>
        <taxon>Nitrospirota</taxon>
        <taxon>Thermodesulfovibrionia</taxon>
        <taxon>Thermodesulfovibrionales</taxon>
        <taxon>Candidatus Magnetobacteriaceae</taxon>
        <taxon>Candidatus Magnetobacterium</taxon>
    </lineage>
</organism>
<gene>
    <name evidence="2" type="ORF">MBAV_005463</name>
</gene>
<feature type="domain" description="HicB-like antitoxin of toxin-antitoxin system" evidence="1">
    <location>
        <begin position="7"/>
        <end position="63"/>
    </location>
</feature>
<dbReference type="PANTHER" id="PTHR34504">
    <property type="entry name" value="ANTITOXIN HICB"/>
    <property type="match status" value="1"/>
</dbReference>
<dbReference type="PANTHER" id="PTHR34504:SF4">
    <property type="entry name" value="ANTITOXIN HICB"/>
    <property type="match status" value="1"/>
</dbReference>
<dbReference type="Pfam" id="PF15919">
    <property type="entry name" value="HicB_lk_antitox"/>
    <property type="match status" value="1"/>
</dbReference>
<protein>
    <submittedName>
        <fullName evidence="2">Uncharacterized protein family UPF0150 domain protein</fullName>
    </submittedName>
</protein>
<proteinExistence type="predicted"/>
<evidence type="ECO:0000259" key="1">
    <source>
        <dbReference type="Pfam" id="PF15919"/>
    </source>
</evidence>
<evidence type="ECO:0000313" key="3">
    <source>
        <dbReference type="Proteomes" id="UP000033423"/>
    </source>
</evidence>
<dbReference type="InterPro" id="IPR035069">
    <property type="entry name" value="TTHA1013/TTHA0281-like"/>
</dbReference>
<dbReference type="SUPFAM" id="SSF143100">
    <property type="entry name" value="TTHA1013/TTHA0281-like"/>
    <property type="match status" value="1"/>
</dbReference>
<dbReference type="Proteomes" id="UP000033423">
    <property type="component" value="Unassembled WGS sequence"/>
</dbReference>